<dbReference type="PANTHER" id="PTHR46590:SF1">
    <property type="entry name" value="PHOSPHATIDYLINOSITOL TRANSFER PROTEIN CSR1"/>
    <property type="match status" value="1"/>
</dbReference>
<evidence type="ECO:0000313" key="3">
    <source>
        <dbReference type="EMBL" id="CAF3887318.1"/>
    </source>
</evidence>
<dbReference type="Pfam" id="PF00650">
    <property type="entry name" value="CRAL_TRIO"/>
    <property type="match status" value="1"/>
</dbReference>
<dbReference type="Gene3D" id="3.40.525.10">
    <property type="entry name" value="CRAL-TRIO lipid binding domain"/>
    <property type="match status" value="1"/>
</dbReference>
<evidence type="ECO:0000313" key="2">
    <source>
        <dbReference type="EMBL" id="CAF3768201.1"/>
    </source>
</evidence>
<feature type="domain" description="CRAL-TRIO" evidence="1">
    <location>
        <begin position="69"/>
        <end position="138"/>
    </location>
</feature>
<dbReference type="EMBL" id="CAJOBI010001548">
    <property type="protein sequence ID" value="CAF3887318.1"/>
    <property type="molecule type" value="Genomic_DNA"/>
</dbReference>
<dbReference type="EMBL" id="CAJOBF010004293">
    <property type="protein sequence ID" value="CAF4131990.1"/>
    <property type="molecule type" value="Genomic_DNA"/>
</dbReference>
<evidence type="ECO:0000313" key="5">
    <source>
        <dbReference type="Proteomes" id="UP000663866"/>
    </source>
</evidence>
<protein>
    <recommendedName>
        <fullName evidence="1">CRAL-TRIO domain-containing protein</fullName>
    </recommendedName>
</protein>
<evidence type="ECO:0000313" key="4">
    <source>
        <dbReference type="EMBL" id="CAF4131990.1"/>
    </source>
</evidence>
<accession>A0A818ZF60</accession>
<keyword evidence="5" id="KW-1185">Reference proteome</keyword>
<organism evidence="2 5">
    <name type="scientific">Rotaria magnacalcarata</name>
    <dbReference type="NCBI Taxonomy" id="392030"/>
    <lineage>
        <taxon>Eukaryota</taxon>
        <taxon>Metazoa</taxon>
        <taxon>Spiralia</taxon>
        <taxon>Gnathifera</taxon>
        <taxon>Rotifera</taxon>
        <taxon>Eurotatoria</taxon>
        <taxon>Bdelloidea</taxon>
        <taxon>Philodinida</taxon>
        <taxon>Philodinidae</taxon>
        <taxon>Rotaria</taxon>
    </lineage>
</organism>
<dbReference type="EMBL" id="CAJOBG010000156">
    <property type="protein sequence ID" value="CAF3768201.1"/>
    <property type="molecule type" value="Genomic_DNA"/>
</dbReference>
<gene>
    <name evidence="2" type="ORF">OVN521_LOCUS2081</name>
    <name evidence="3" type="ORF">SMN809_LOCUS5933</name>
    <name evidence="4" type="ORF">UXM345_LOCUS24047</name>
</gene>
<reference evidence="2" key="1">
    <citation type="submission" date="2021-02" db="EMBL/GenBank/DDBJ databases">
        <authorList>
            <person name="Nowell W R."/>
        </authorList>
    </citation>
    <scope>NUCLEOTIDE SEQUENCE</scope>
</reference>
<dbReference type="Proteomes" id="UP000676336">
    <property type="component" value="Unassembled WGS sequence"/>
</dbReference>
<dbReference type="Proteomes" id="UP000663842">
    <property type="component" value="Unassembled WGS sequence"/>
</dbReference>
<proteinExistence type="predicted"/>
<evidence type="ECO:0000259" key="1">
    <source>
        <dbReference type="Pfam" id="PF00650"/>
    </source>
</evidence>
<sequence length="138" mass="15740">MNRILIKLLAQGETKFIQQEMESGKTFTFGKDKSGHPVTYEGWTLLVAAPVHGTLGRKVTFSRNFAIAVTYVHVKNHIKGQYSEESAELLTIFTIEMSQKLLEAEIETATIVLYLEGFSMKNIDYQLIKFSIHLFENH</sequence>
<dbReference type="InterPro" id="IPR001251">
    <property type="entry name" value="CRAL-TRIO_dom"/>
</dbReference>
<dbReference type="PANTHER" id="PTHR46590">
    <property type="entry name" value="PHOSPHATIDYLINOSITOL TRANSFER PROTEIN CSR1-RELATED"/>
    <property type="match status" value="1"/>
</dbReference>
<name>A0A818ZF60_9BILA</name>
<comment type="caution">
    <text evidence="2">The sequence shown here is derived from an EMBL/GenBank/DDBJ whole genome shotgun (WGS) entry which is preliminary data.</text>
</comment>
<dbReference type="InterPro" id="IPR036865">
    <property type="entry name" value="CRAL-TRIO_dom_sf"/>
</dbReference>
<dbReference type="Proteomes" id="UP000663866">
    <property type="component" value="Unassembled WGS sequence"/>
</dbReference>
<dbReference type="SUPFAM" id="SSF52087">
    <property type="entry name" value="CRAL/TRIO domain"/>
    <property type="match status" value="1"/>
</dbReference>
<dbReference type="AlphaFoldDB" id="A0A818ZF60"/>
<dbReference type="InterPro" id="IPR052432">
    <property type="entry name" value="PITP/CRAL-TRIO"/>
</dbReference>